<keyword evidence="2" id="KW-1185">Reference proteome</keyword>
<evidence type="ECO:0000313" key="1">
    <source>
        <dbReference type="EMBL" id="CAI5448754.1"/>
    </source>
</evidence>
<gene>
    <name evidence="1" type="ORF">CAMP_LOCUS11391</name>
</gene>
<dbReference type="Proteomes" id="UP001152747">
    <property type="component" value="Unassembled WGS sequence"/>
</dbReference>
<evidence type="ECO:0000313" key="2">
    <source>
        <dbReference type="Proteomes" id="UP001152747"/>
    </source>
</evidence>
<dbReference type="AlphaFoldDB" id="A0A9P1IQZ5"/>
<reference evidence="1" key="1">
    <citation type="submission" date="2022-11" db="EMBL/GenBank/DDBJ databases">
        <authorList>
            <person name="Kikuchi T."/>
        </authorList>
    </citation>
    <scope>NUCLEOTIDE SEQUENCE</scope>
    <source>
        <strain evidence="1">PS1010</strain>
    </source>
</reference>
<organism evidence="1 2">
    <name type="scientific">Caenorhabditis angaria</name>
    <dbReference type="NCBI Taxonomy" id="860376"/>
    <lineage>
        <taxon>Eukaryota</taxon>
        <taxon>Metazoa</taxon>
        <taxon>Ecdysozoa</taxon>
        <taxon>Nematoda</taxon>
        <taxon>Chromadorea</taxon>
        <taxon>Rhabditida</taxon>
        <taxon>Rhabditina</taxon>
        <taxon>Rhabditomorpha</taxon>
        <taxon>Rhabditoidea</taxon>
        <taxon>Rhabditidae</taxon>
        <taxon>Peloderinae</taxon>
        <taxon>Caenorhabditis</taxon>
    </lineage>
</organism>
<proteinExistence type="predicted"/>
<dbReference type="EMBL" id="CANHGI010000004">
    <property type="protein sequence ID" value="CAI5448754.1"/>
    <property type="molecule type" value="Genomic_DNA"/>
</dbReference>
<protein>
    <submittedName>
        <fullName evidence="1">Uncharacterized protein</fullName>
    </submittedName>
</protein>
<dbReference type="InterPro" id="IPR006954">
    <property type="entry name" value="Mlt-10-like"/>
</dbReference>
<dbReference type="PANTHER" id="PTHR21523">
    <property type="match status" value="1"/>
</dbReference>
<dbReference type="PANTHER" id="PTHR21523:SF46">
    <property type="entry name" value="MLT-TEN (MLT-10) RELATED"/>
    <property type="match status" value="1"/>
</dbReference>
<name>A0A9P1IQZ5_9PELO</name>
<accession>A0A9P1IQZ5</accession>
<sequence length="662" mass="74229">MIFKLGLLHCKDSVPDGKLNSMNHVKMSDKQINKFQQLHYGWYIQAVSSLLGSVGKQMYMKMKKPERRAFVACLDAIEKEHDVKAGAKCLVKAFDGKLEKEYKNAQLDPKLNFIDKQFTVPMTKLDIKKVARKAKQNKIVKSIVNKKANGIIKKMHADKIKSIRYRKKMRKSHAEDHGVSQKMLDKLDKINRRMRIKRSILSLYSNKDAADEAKRVDKADRGVYRPRNAETAPSLIDSKKSPVKIVTNLVRQIVKQNETKTMEGSYGSLKKLQDVVMDARAKSKFKHRMLDVILGEKNPLRRRKSYSDRLRDITPEGLIDENVYGLVESVSKHSKDVNTNFLSPRFFPIMPDKYQVKKNLLSPSMFPLYKDDSDNSILPLPNVLEKAGLNTRDRDSVLELVMDVSGVNHVVDDALNIVSGLRKEGLDTDLFDMSSLIDTTYQSLAKSMTKSQNLDFANQKFSYMNGEQMRMLYGEKGVYNTSLAELPFDVNEVENLSMDQKIEALRLTIRNIAKGKESYFLSPTVFSPQAFAPAINQLSVLGPLVISPQLFCPSVLSPLLLSPPVISPQVGNPLIFSPYVLGPNVLSAAVFNAYVFSPYVLSPNVINPYVMSPLILSPFVLCPDVLSPTVLSGAILSPSVLSPSVFTDSVLAANVLSPTFLS</sequence>
<comment type="caution">
    <text evidence="1">The sequence shown here is derived from an EMBL/GenBank/DDBJ whole genome shotgun (WGS) entry which is preliminary data.</text>
</comment>
<dbReference type="OrthoDB" id="5917548at2759"/>
<dbReference type="Pfam" id="PF04870">
    <property type="entry name" value="Moulting_cycle"/>
    <property type="match status" value="2"/>
</dbReference>